<evidence type="ECO:0000256" key="2">
    <source>
        <dbReference type="ARBA" id="ARBA00022729"/>
    </source>
</evidence>
<evidence type="ECO:0000313" key="4">
    <source>
        <dbReference type="Proteomes" id="UP000030645"/>
    </source>
</evidence>
<keyword evidence="4" id="KW-1185">Reference proteome</keyword>
<keyword evidence="2" id="KW-0732">Signal</keyword>
<protein>
    <recommendedName>
        <fullName evidence="5">Stigma-specific STIG1-like protein 1</fullName>
    </recommendedName>
</protein>
<dbReference type="Pfam" id="PF04885">
    <property type="entry name" value="Stig1"/>
    <property type="match status" value="1"/>
</dbReference>
<proteinExistence type="inferred from homology"/>
<dbReference type="PANTHER" id="PTHR33227">
    <property type="entry name" value="STIGMA-SPECIFIC STIG1-LIKE PROTEIN 3"/>
    <property type="match status" value="1"/>
</dbReference>
<sequence length="162" mass="18523">MELVKIIFLIAITMALSTTLTMKTMVMKIEEGGTKMTTNGIVHNHELEEVPHVLLHSKRARSRFLAENEKERNPRAADRCHKDLEVCYTLAGGKNSTCCNNKCVDLRTDHHNCGACKKKCMYTQACCRGECVYVWFDKRHCGECNHRCHHGKYCLYGMCSYA</sequence>
<evidence type="ECO:0000256" key="1">
    <source>
        <dbReference type="ARBA" id="ARBA00006010"/>
    </source>
</evidence>
<comment type="similarity">
    <text evidence="1">Belongs to the STIG1 family.</text>
</comment>
<evidence type="ECO:0008006" key="5">
    <source>
        <dbReference type="Google" id="ProtNLM"/>
    </source>
</evidence>
<gene>
    <name evidence="3" type="ORF">L484_000949</name>
</gene>
<dbReference type="Proteomes" id="UP000030645">
    <property type="component" value="Unassembled WGS sequence"/>
</dbReference>
<dbReference type="KEGG" id="mnt:21384569"/>
<organism evidence="3 4">
    <name type="scientific">Morus notabilis</name>
    <dbReference type="NCBI Taxonomy" id="981085"/>
    <lineage>
        <taxon>Eukaryota</taxon>
        <taxon>Viridiplantae</taxon>
        <taxon>Streptophyta</taxon>
        <taxon>Embryophyta</taxon>
        <taxon>Tracheophyta</taxon>
        <taxon>Spermatophyta</taxon>
        <taxon>Magnoliopsida</taxon>
        <taxon>eudicotyledons</taxon>
        <taxon>Gunneridae</taxon>
        <taxon>Pentapetalae</taxon>
        <taxon>rosids</taxon>
        <taxon>fabids</taxon>
        <taxon>Rosales</taxon>
        <taxon>Moraceae</taxon>
        <taxon>Moreae</taxon>
        <taxon>Morus</taxon>
    </lineage>
</organism>
<accession>W9SE12</accession>
<dbReference type="STRING" id="981085.W9SE12"/>
<evidence type="ECO:0000313" key="3">
    <source>
        <dbReference type="EMBL" id="EXC37527.1"/>
    </source>
</evidence>
<dbReference type="EMBL" id="KE620714">
    <property type="protein sequence ID" value="EXC37527.1"/>
    <property type="molecule type" value="Genomic_DNA"/>
</dbReference>
<dbReference type="AlphaFoldDB" id="W9SE12"/>
<name>W9SE12_9ROSA</name>
<dbReference type="OrthoDB" id="1841769at2759"/>
<dbReference type="PANTHER" id="PTHR33227:SF18">
    <property type="entry name" value="STIGMA-SPECIFIC STIG1-LIKE PROTEIN 3"/>
    <property type="match status" value="1"/>
</dbReference>
<reference evidence="4" key="1">
    <citation type="submission" date="2013-01" db="EMBL/GenBank/DDBJ databases">
        <title>Draft Genome Sequence of a Mulberry Tree, Morus notabilis C.K. Schneid.</title>
        <authorList>
            <person name="He N."/>
            <person name="Zhao S."/>
        </authorList>
    </citation>
    <scope>NUCLEOTIDE SEQUENCE</scope>
</reference>
<dbReference type="eggNOG" id="ENOG502S1NG">
    <property type="taxonomic scope" value="Eukaryota"/>
</dbReference>
<dbReference type="InterPro" id="IPR006969">
    <property type="entry name" value="Stig-like"/>
</dbReference>